<keyword evidence="10 15" id="KW-0067">ATP-binding</keyword>
<evidence type="ECO:0000256" key="6">
    <source>
        <dbReference type="ARBA" id="ARBA00022723"/>
    </source>
</evidence>
<evidence type="ECO:0000259" key="18">
    <source>
        <dbReference type="SMART" id="SM00382"/>
    </source>
</evidence>
<comment type="similarity">
    <text evidence="2 15">In the C-terminal section; belongs to the peptidase M41 family.</text>
</comment>
<evidence type="ECO:0000313" key="20">
    <source>
        <dbReference type="Proteomes" id="UP000070080"/>
    </source>
</evidence>
<dbReference type="EMBL" id="LSCV01000002">
    <property type="protein sequence ID" value="KXB42436.1"/>
    <property type="molecule type" value="Genomic_DNA"/>
</dbReference>
<dbReference type="InterPro" id="IPR003593">
    <property type="entry name" value="AAA+_ATPase"/>
</dbReference>
<dbReference type="NCBIfam" id="TIGR01241">
    <property type="entry name" value="FtsH_fam"/>
    <property type="match status" value="1"/>
</dbReference>
<comment type="subcellular location">
    <subcellularLocation>
        <location evidence="15">Cell membrane</location>
        <topology evidence="15">Multi-pass membrane protein</topology>
        <orientation evidence="15">Cytoplasmic side</orientation>
    </subcellularLocation>
    <subcellularLocation>
        <location evidence="1">Membrane</location>
    </subcellularLocation>
</comment>
<dbReference type="FunFam" id="3.40.50.300:FF:000001">
    <property type="entry name" value="ATP-dependent zinc metalloprotease FtsH"/>
    <property type="match status" value="1"/>
</dbReference>
<evidence type="ECO:0000256" key="15">
    <source>
        <dbReference type="HAMAP-Rule" id="MF_01458"/>
    </source>
</evidence>
<comment type="similarity">
    <text evidence="16">Belongs to the AAA ATPase family.</text>
</comment>
<dbReference type="RefSeq" id="WP_066712370.1">
    <property type="nucleotide sequence ID" value="NZ_JARFNM010000001.1"/>
</dbReference>
<dbReference type="HAMAP" id="MF_01458">
    <property type="entry name" value="FtsH"/>
    <property type="match status" value="1"/>
</dbReference>
<evidence type="ECO:0000256" key="11">
    <source>
        <dbReference type="ARBA" id="ARBA00022989"/>
    </source>
</evidence>
<feature type="binding site" evidence="15">
    <location>
        <position position="477"/>
    </location>
    <ligand>
        <name>Zn(2+)</name>
        <dbReference type="ChEBI" id="CHEBI:29105"/>
        <note>catalytic</note>
    </ligand>
</feature>
<dbReference type="Pfam" id="PF01434">
    <property type="entry name" value="Peptidase_M41"/>
    <property type="match status" value="1"/>
</dbReference>
<gene>
    <name evidence="15" type="primary">ftsH</name>
    <name evidence="19" type="ORF">HMPREF1872_00107</name>
</gene>
<keyword evidence="9 15" id="KW-0862">Zinc</keyword>
<feature type="domain" description="AAA+ ATPase" evidence="18">
    <location>
        <begin position="243"/>
        <end position="382"/>
    </location>
</feature>
<keyword evidence="3 15" id="KW-1003">Cell membrane</keyword>
<dbReference type="GO" id="GO:0006508">
    <property type="term" value="P:proteolysis"/>
    <property type="evidence" value="ECO:0007669"/>
    <property type="project" value="UniProtKB-KW"/>
</dbReference>
<dbReference type="PROSITE" id="PS00674">
    <property type="entry name" value="AAA"/>
    <property type="match status" value="1"/>
</dbReference>
<dbReference type="FunFam" id="1.20.58.760:FF:000001">
    <property type="entry name" value="ATP-dependent zinc metalloprotease FtsH"/>
    <property type="match status" value="1"/>
</dbReference>
<dbReference type="GO" id="GO:0005524">
    <property type="term" value="F:ATP binding"/>
    <property type="evidence" value="ECO:0007669"/>
    <property type="project" value="UniProtKB-UniRule"/>
</dbReference>
<comment type="similarity">
    <text evidence="14 15">In the central section; belongs to the AAA ATPase family.</text>
</comment>
<dbReference type="GO" id="GO:0004176">
    <property type="term" value="F:ATP-dependent peptidase activity"/>
    <property type="evidence" value="ECO:0007669"/>
    <property type="project" value="InterPro"/>
</dbReference>
<evidence type="ECO:0000313" key="19">
    <source>
        <dbReference type="EMBL" id="KXB42436.1"/>
    </source>
</evidence>
<feature type="binding site" evidence="15">
    <location>
        <begin position="251"/>
        <end position="258"/>
    </location>
    <ligand>
        <name>ATP</name>
        <dbReference type="ChEBI" id="CHEBI:30616"/>
    </ligand>
</feature>
<keyword evidence="4 15" id="KW-0645">Protease</keyword>
<keyword evidence="8 15" id="KW-0378">Hydrolase</keyword>
<keyword evidence="11 15" id="KW-1133">Transmembrane helix</keyword>
<dbReference type="Gene3D" id="1.20.58.760">
    <property type="entry name" value="Peptidase M41"/>
    <property type="match status" value="1"/>
</dbReference>
<feature type="active site" evidence="15">
    <location>
        <position position="474"/>
    </location>
</feature>
<comment type="caution">
    <text evidence="19">The sequence shown here is derived from an EMBL/GenBank/DDBJ whole genome shotgun (WGS) entry which is preliminary data.</text>
</comment>
<keyword evidence="12 15" id="KW-0482">Metalloprotease</keyword>
<evidence type="ECO:0000256" key="1">
    <source>
        <dbReference type="ARBA" id="ARBA00004370"/>
    </source>
</evidence>
<evidence type="ECO:0000256" key="4">
    <source>
        <dbReference type="ARBA" id="ARBA00022670"/>
    </source>
</evidence>
<evidence type="ECO:0000256" key="10">
    <source>
        <dbReference type="ARBA" id="ARBA00022840"/>
    </source>
</evidence>
<evidence type="ECO:0000256" key="3">
    <source>
        <dbReference type="ARBA" id="ARBA00022475"/>
    </source>
</evidence>
<keyword evidence="6 15" id="KW-0479">Metal-binding</keyword>
<dbReference type="InterPro" id="IPR027417">
    <property type="entry name" value="P-loop_NTPase"/>
</dbReference>
<feature type="binding site" evidence="15">
    <location>
        <position position="549"/>
    </location>
    <ligand>
        <name>Zn(2+)</name>
        <dbReference type="ChEBI" id="CHEBI:29105"/>
        <note>catalytic</note>
    </ligand>
</feature>
<sequence>MFEKEKQYARGFRPNIGLFLLMILAAFASIYYFMGSGDKQADLSSIVRLIDEGKVSHVDVTSNEIRVHLIDKSQVKLGELPEHTTSNLTEANSQATAPNLLEILDKANDPKNSLVLDGRIISKRVSSFWLPKILDKLEQAKQKYGMTYNYTEPINYGAVTNVVLTLAMMGVLAFAVWNFMFRQMGDGKNPLNFGSSKARRVDLKENPVRFDDVAGADEEKQEMQEIVDFLRNPNRYYALGAKIPRGVLLVGPPGTGKTLLAKAVATEAGVPFYTISGSDFMEMYVGVGASRVRDMFNEVKKHTPAIIFIDEIDAIGRQRGSGLGGSHDEREQTLNQILVEMDGFSSTQGIIVMAATNRADILDPALTRPGRFDRRITVSPPDIQGREEILKVHARNKKLQAGINLREIARITPGFTGADLANLLNEAALLAARRNAKEITYFDIQDAIFKVMLGPEKKNRIMSEEERSITAHHEAGHAIMVRSVSETERVERVSIISAGQAGGYTAHKPYEDLYYATKEQLLQNIMIALGGRGGEQVIFNQITTGASNDLEGCNKLARKMVTAYGMAENMENLVYVETDDMFMGHGIGHSRSFSDKTAEQIDLAVKKIIDQAYVDVLTCLREHEAALRKIAERLLEVERIDEVEFEILYLENTPEDVLAKDAHNKGREKMIAAGKLPSLENLAEFKQNYLVKQEEAKHKRELSEVESKDVPDLSKL</sequence>
<dbReference type="PANTHER" id="PTHR23076">
    <property type="entry name" value="METALLOPROTEASE M41 FTSH"/>
    <property type="match status" value="1"/>
</dbReference>
<dbReference type="InterPro" id="IPR003959">
    <property type="entry name" value="ATPase_AAA_core"/>
</dbReference>
<dbReference type="Pfam" id="PF00004">
    <property type="entry name" value="AAA"/>
    <property type="match status" value="1"/>
</dbReference>
<dbReference type="PANTHER" id="PTHR23076:SF97">
    <property type="entry name" value="ATP-DEPENDENT ZINC METALLOPROTEASE YME1L1"/>
    <property type="match status" value="1"/>
</dbReference>
<dbReference type="Proteomes" id="UP000070080">
    <property type="component" value="Unassembled WGS sequence"/>
</dbReference>
<feature type="transmembrane region" description="Helical" evidence="15">
    <location>
        <begin position="12"/>
        <end position="34"/>
    </location>
</feature>
<evidence type="ECO:0000256" key="5">
    <source>
        <dbReference type="ARBA" id="ARBA00022692"/>
    </source>
</evidence>
<dbReference type="SUPFAM" id="SSF140990">
    <property type="entry name" value="FtsH protease domain-like"/>
    <property type="match status" value="1"/>
</dbReference>
<evidence type="ECO:0000256" key="16">
    <source>
        <dbReference type="RuleBase" id="RU003651"/>
    </source>
</evidence>
<dbReference type="CDD" id="cd19501">
    <property type="entry name" value="RecA-like_FtsH"/>
    <property type="match status" value="1"/>
</dbReference>
<organism evidence="19 20">
    <name type="scientific">Amygdalobacter nucleatus</name>
    <dbReference type="NCBI Taxonomy" id="3029274"/>
    <lineage>
        <taxon>Bacteria</taxon>
        <taxon>Bacillati</taxon>
        <taxon>Bacillota</taxon>
        <taxon>Clostridia</taxon>
        <taxon>Eubacteriales</taxon>
        <taxon>Oscillospiraceae</taxon>
        <taxon>Amygdalobacter</taxon>
    </lineage>
</organism>
<dbReference type="Gene3D" id="1.10.8.60">
    <property type="match status" value="1"/>
</dbReference>
<dbReference type="GO" id="GO:0008270">
    <property type="term" value="F:zinc ion binding"/>
    <property type="evidence" value="ECO:0007669"/>
    <property type="project" value="UniProtKB-UniRule"/>
</dbReference>
<evidence type="ECO:0000256" key="7">
    <source>
        <dbReference type="ARBA" id="ARBA00022741"/>
    </source>
</evidence>
<dbReference type="GO" id="GO:0005886">
    <property type="term" value="C:plasma membrane"/>
    <property type="evidence" value="ECO:0007669"/>
    <property type="project" value="UniProtKB-SubCell"/>
</dbReference>
<protein>
    <recommendedName>
        <fullName evidence="15">ATP-dependent zinc metalloprotease FtsH</fullName>
        <ecNumber evidence="15">3.4.24.-</ecNumber>
    </recommendedName>
</protein>
<dbReference type="InterPro" id="IPR003960">
    <property type="entry name" value="ATPase_AAA_CS"/>
</dbReference>
<evidence type="ECO:0000256" key="2">
    <source>
        <dbReference type="ARBA" id="ARBA00010044"/>
    </source>
</evidence>
<evidence type="ECO:0000256" key="9">
    <source>
        <dbReference type="ARBA" id="ARBA00022833"/>
    </source>
</evidence>
<keyword evidence="7 15" id="KW-0547">Nucleotide-binding</keyword>
<dbReference type="STRING" id="1497955.HMPREF1872_00107"/>
<dbReference type="InterPro" id="IPR000642">
    <property type="entry name" value="Peptidase_M41"/>
</dbReference>
<proteinExistence type="inferred from homology"/>
<dbReference type="PATRIC" id="fig|1497955.3.peg.107"/>
<feature type="transmembrane region" description="Helical" evidence="15">
    <location>
        <begin position="156"/>
        <end position="179"/>
    </location>
</feature>
<comment type="subunit">
    <text evidence="15">Homohexamer.</text>
</comment>
<evidence type="ECO:0000256" key="8">
    <source>
        <dbReference type="ARBA" id="ARBA00022801"/>
    </source>
</evidence>
<feature type="binding site" evidence="15">
    <location>
        <position position="473"/>
    </location>
    <ligand>
        <name>Zn(2+)</name>
        <dbReference type="ChEBI" id="CHEBI:29105"/>
        <note>catalytic</note>
    </ligand>
</feature>
<evidence type="ECO:0000256" key="12">
    <source>
        <dbReference type="ARBA" id="ARBA00023049"/>
    </source>
</evidence>
<comment type="function">
    <text evidence="15">Acts as a processive, ATP-dependent zinc metallopeptidase for both cytoplasmic and membrane proteins. Plays a role in the quality control of integral membrane proteins.</text>
</comment>
<reference evidence="20" key="1">
    <citation type="submission" date="2016-01" db="EMBL/GenBank/DDBJ databases">
        <authorList>
            <person name="Mitreva M."/>
            <person name="Pepin K.H."/>
            <person name="Mihindukulasuriya K.A."/>
            <person name="Fulton R."/>
            <person name="Fronick C."/>
            <person name="O'Laughlin M."/>
            <person name="Miner T."/>
            <person name="Herter B."/>
            <person name="Rosa B.A."/>
            <person name="Cordes M."/>
            <person name="Tomlinson C."/>
            <person name="Wollam A."/>
            <person name="Palsikar V.B."/>
            <person name="Mardis E.R."/>
            <person name="Wilson R.K."/>
        </authorList>
    </citation>
    <scope>NUCLEOTIDE SEQUENCE [LARGE SCALE GENOMIC DNA]</scope>
    <source>
        <strain evidence="20">KA00274</strain>
    </source>
</reference>
<dbReference type="EC" id="3.4.24.-" evidence="15"/>
<accession>A0A133YGX6</accession>
<dbReference type="GO" id="GO:0016887">
    <property type="term" value="F:ATP hydrolysis activity"/>
    <property type="evidence" value="ECO:0007669"/>
    <property type="project" value="UniProtKB-UniRule"/>
</dbReference>
<dbReference type="FunFam" id="1.10.8.60:FF:000001">
    <property type="entry name" value="ATP-dependent zinc metalloprotease FtsH"/>
    <property type="match status" value="1"/>
</dbReference>
<dbReference type="Pfam" id="PF17862">
    <property type="entry name" value="AAA_lid_3"/>
    <property type="match status" value="1"/>
</dbReference>
<dbReference type="AlphaFoldDB" id="A0A133YGX6"/>
<dbReference type="InterPro" id="IPR041569">
    <property type="entry name" value="AAA_lid_3"/>
</dbReference>
<keyword evidence="20" id="KW-1185">Reference proteome</keyword>
<name>A0A133YGX6_9FIRM</name>
<dbReference type="InterPro" id="IPR005936">
    <property type="entry name" value="FtsH"/>
</dbReference>
<dbReference type="SMART" id="SM00382">
    <property type="entry name" value="AAA"/>
    <property type="match status" value="1"/>
</dbReference>
<evidence type="ECO:0000256" key="13">
    <source>
        <dbReference type="ARBA" id="ARBA00023136"/>
    </source>
</evidence>
<dbReference type="SUPFAM" id="SSF52540">
    <property type="entry name" value="P-loop containing nucleoside triphosphate hydrolases"/>
    <property type="match status" value="1"/>
</dbReference>
<evidence type="ECO:0000256" key="17">
    <source>
        <dbReference type="SAM" id="MobiDB-lite"/>
    </source>
</evidence>
<dbReference type="Gene3D" id="3.40.50.300">
    <property type="entry name" value="P-loop containing nucleotide triphosphate hydrolases"/>
    <property type="match status" value="1"/>
</dbReference>
<keyword evidence="5 15" id="KW-0812">Transmembrane</keyword>
<keyword evidence="13 15" id="KW-0472">Membrane</keyword>
<dbReference type="InterPro" id="IPR037219">
    <property type="entry name" value="Peptidase_M41-like"/>
</dbReference>
<feature type="region of interest" description="Disordered" evidence="17">
    <location>
        <begin position="697"/>
        <end position="716"/>
    </location>
</feature>
<dbReference type="GO" id="GO:0030163">
    <property type="term" value="P:protein catabolic process"/>
    <property type="evidence" value="ECO:0007669"/>
    <property type="project" value="UniProtKB-UniRule"/>
</dbReference>
<evidence type="ECO:0000256" key="14">
    <source>
        <dbReference type="ARBA" id="ARBA00061570"/>
    </source>
</evidence>
<dbReference type="GO" id="GO:0004222">
    <property type="term" value="F:metalloendopeptidase activity"/>
    <property type="evidence" value="ECO:0007669"/>
    <property type="project" value="InterPro"/>
</dbReference>
<comment type="cofactor">
    <cofactor evidence="15">
        <name>Zn(2+)</name>
        <dbReference type="ChEBI" id="CHEBI:29105"/>
    </cofactor>
    <text evidence="15">Binds 1 zinc ion per subunit.</text>
</comment>